<feature type="signal peptide" evidence="4">
    <location>
        <begin position="1"/>
        <end position="19"/>
    </location>
</feature>
<evidence type="ECO:0000313" key="5">
    <source>
        <dbReference type="EMBL" id="AEB54590.1"/>
    </source>
</evidence>
<evidence type="ECO:0000256" key="2">
    <source>
        <dbReference type="ARBA" id="ARBA00022448"/>
    </source>
</evidence>
<evidence type="ECO:0000256" key="1">
    <source>
        <dbReference type="ARBA" id="ARBA00008098"/>
    </source>
</evidence>
<reference evidence="5" key="1">
    <citation type="journal article" date="2011" name="Biochem. Biophys. Res. Commun.">
        <title>Construction and analysis of cDNA libraries from the antennae of male and female cotton bollworms Helicoverpa armigera (Hubner) and expression analysis of putative odorant-binding protein genes.</title>
        <authorList>
            <person name="Zhang T."/>
            <person name="Gu S."/>
            <person name="Wu K."/>
            <person name="Zhang Y."/>
            <person name="Guo Y."/>
        </authorList>
    </citation>
    <scope>NUCLEOTIDE SEQUENCE</scope>
    <source>
        <tissue evidence="5">Antennae</tissue>
    </source>
</reference>
<organism evidence="5">
    <name type="scientific">Helicoverpa armigera</name>
    <name type="common">Cotton bollworm</name>
    <name type="synonym">Heliothis armigera</name>
    <dbReference type="NCBI Taxonomy" id="29058"/>
    <lineage>
        <taxon>Eukaryota</taxon>
        <taxon>Metazoa</taxon>
        <taxon>Ecdysozoa</taxon>
        <taxon>Arthropoda</taxon>
        <taxon>Hexapoda</taxon>
        <taxon>Insecta</taxon>
        <taxon>Pterygota</taxon>
        <taxon>Neoptera</taxon>
        <taxon>Endopterygota</taxon>
        <taxon>Lepidoptera</taxon>
        <taxon>Glossata</taxon>
        <taxon>Ditrysia</taxon>
        <taxon>Noctuoidea</taxon>
        <taxon>Noctuidae</taxon>
        <taxon>Heliothinae</taxon>
        <taxon>Helicoverpa</taxon>
    </lineage>
</organism>
<dbReference type="InterPro" id="IPR036728">
    <property type="entry name" value="PBP_GOBP_sf"/>
</dbReference>
<feature type="disulfide bond" evidence="3">
    <location>
        <begin position="41"/>
        <end position="76"/>
    </location>
</feature>
<accession>F5ANI4</accession>
<dbReference type="OrthoDB" id="7413278at2759"/>
<dbReference type="InterPro" id="IPR006072">
    <property type="entry name" value="Odorant/phero-bd_Lep"/>
</dbReference>
<keyword evidence="3" id="KW-1015">Disulfide bond</keyword>
<dbReference type="PIRSF" id="PIRSF015604">
    <property type="entry name" value="Odorant/phero_bd"/>
    <property type="match status" value="1"/>
</dbReference>
<dbReference type="GO" id="GO:0005549">
    <property type="term" value="F:odorant binding"/>
    <property type="evidence" value="ECO:0007669"/>
    <property type="project" value="InterPro"/>
</dbReference>
<sequence>MGSRHVFFALVVLAVSVKKEKPSKHPMPYITSRFVKVLEECQHELKLNEHILEHLFHFWKLEYSLLGKDPGCAIICMSTKLDLLDLYGRMHRGNAAEFAKKHAAGDEVPSKIVTIIHFCQKKHEQDGDECLQVLEVATCCRTGLHDLNWQHQVEVIVPDVLTEI</sequence>
<dbReference type="Pfam" id="PF01395">
    <property type="entry name" value="PBP_GOBP"/>
    <property type="match status" value="1"/>
</dbReference>
<evidence type="ECO:0000256" key="4">
    <source>
        <dbReference type="SAM" id="SignalP"/>
    </source>
</evidence>
<dbReference type="PRINTS" id="PR00484">
    <property type="entry name" value="PBPGOBP"/>
</dbReference>
<proteinExistence type="evidence at transcript level"/>
<dbReference type="EMBL" id="HQ436367">
    <property type="protein sequence ID" value="AEB54590.1"/>
    <property type="molecule type" value="mRNA"/>
</dbReference>
<keyword evidence="4" id="KW-0732">Signal</keyword>
<feature type="disulfide bond" evidence="3">
    <location>
        <begin position="72"/>
        <end position="130"/>
    </location>
</feature>
<dbReference type="Gene3D" id="1.10.238.20">
    <property type="entry name" value="Pheromone/general odorant binding protein domain"/>
    <property type="match status" value="1"/>
</dbReference>
<name>F5ANI4_HELAM</name>
<dbReference type="AlphaFoldDB" id="F5ANI4"/>
<feature type="chain" id="PRO_5003321419" evidence="4">
    <location>
        <begin position="20"/>
        <end position="164"/>
    </location>
</feature>
<evidence type="ECO:0000256" key="3">
    <source>
        <dbReference type="PIRSR" id="PIRSR015604-1"/>
    </source>
</evidence>
<protein>
    <submittedName>
        <fullName evidence="5">OBP15</fullName>
    </submittedName>
</protein>
<dbReference type="InterPro" id="IPR006170">
    <property type="entry name" value="PBP/GOBP"/>
</dbReference>
<dbReference type="SMART" id="SM00708">
    <property type="entry name" value="PhBP"/>
    <property type="match status" value="1"/>
</dbReference>
<dbReference type="SUPFAM" id="SSF47565">
    <property type="entry name" value="Insect pheromone/odorant-binding proteins"/>
    <property type="match status" value="1"/>
</dbReference>
<keyword evidence="2" id="KW-0813">Transport</keyword>
<feature type="disulfide bond" evidence="3">
    <location>
        <begin position="119"/>
        <end position="139"/>
    </location>
</feature>
<comment type="similarity">
    <text evidence="1">Belongs to the PBP/GOBP family.</text>
</comment>